<dbReference type="EMBL" id="JAYGHK010000065">
    <property type="protein sequence ID" value="MEA5609878.1"/>
    <property type="molecule type" value="Genomic_DNA"/>
</dbReference>
<name>A0ABU5UUS5_NODSP</name>
<evidence type="ECO:0000313" key="2">
    <source>
        <dbReference type="EMBL" id="MEA5609878.1"/>
    </source>
</evidence>
<proteinExistence type="predicted"/>
<evidence type="ECO:0000313" key="3">
    <source>
        <dbReference type="Proteomes" id="UP001303285"/>
    </source>
</evidence>
<organism evidence="1 3">
    <name type="scientific">Nodularia spumigena UHCC 0060</name>
    <dbReference type="NCBI Taxonomy" id="3110300"/>
    <lineage>
        <taxon>Bacteria</taxon>
        <taxon>Bacillati</taxon>
        <taxon>Cyanobacteriota</taxon>
        <taxon>Cyanophyceae</taxon>
        <taxon>Nostocales</taxon>
        <taxon>Nodulariaceae</taxon>
        <taxon>Nodularia</taxon>
    </lineage>
</organism>
<evidence type="ECO:0000313" key="1">
    <source>
        <dbReference type="EMBL" id="MEA5609877.1"/>
    </source>
</evidence>
<gene>
    <name evidence="1" type="ORF">VB695_17695</name>
    <name evidence="2" type="ORF">VB695_17700</name>
</gene>
<dbReference type="Proteomes" id="UP001303285">
    <property type="component" value="Unassembled WGS sequence"/>
</dbReference>
<dbReference type="RefSeq" id="WP_323244754.1">
    <property type="nucleotide sequence ID" value="NZ_JAYGHK010000065.1"/>
</dbReference>
<keyword evidence="3" id="KW-1185">Reference proteome</keyword>
<reference evidence="1 3" key="1">
    <citation type="submission" date="2023-12" db="EMBL/GenBank/DDBJ databases">
        <title>Baltic Sea Cyanobacteria.</title>
        <authorList>
            <person name="Delbaje E."/>
            <person name="Fewer D.P."/>
            <person name="Shishido T.K."/>
        </authorList>
    </citation>
    <scope>NUCLEOTIDE SEQUENCE [LARGE SCALE GENOMIC DNA]</scope>
    <source>
        <strain evidence="1 3">UHCC 0060</strain>
    </source>
</reference>
<dbReference type="EMBL" id="JAYGHK010000065">
    <property type="protein sequence ID" value="MEA5609877.1"/>
    <property type="molecule type" value="Genomic_DNA"/>
</dbReference>
<comment type="caution">
    <text evidence="1">The sequence shown here is derived from an EMBL/GenBank/DDBJ whole genome shotgun (WGS) entry which is preliminary data.</text>
</comment>
<sequence>MGRICGLIPQYVGTGEVEIVAAVRRSPPGEEFGIVGGMPIQGVCVMAVGKCCYLCTRYYV</sequence>
<protein>
    <submittedName>
        <fullName evidence="1">Uncharacterized protein</fullName>
    </submittedName>
</protein>
<accession>A0ABU5UUS5</accession>